<protein>
    <submittedName>
        <fullName evidence="2">Uncharacterized protein</fullName>
    </submittedName>
</protein>
<accession>A0A7J7TEG2</accession>
<dbReference type="AlphaFoldDB" id="A0A7J7TEG2"/>
<feature type="compositionally biased region" description="Basic residues" evidence="1">
    <location>
        <begin position="102"/>
        <end position="111"/>
    </location>
</feature>
<feature type="region of interest" description="Disordered" evidence="1">
    <location>
        <begin position="1"/>
        <end position="131"/>
    </location>
</feature>
<feature type="compositionally biased region" description="Low complexity" evidence="1">
    <location>
        <begin position="58"/>
        <end position="68"/>
    </location>
</feature>
<name>A0A7J7TEG2_RHIFE</name>
<evidence type="ECO:0000256" key="1">
    <source>
        <dbReference type="SAM" id="MobiDB-lite"/>
    </source>
</evidence>
<organism evidence="2 3">
    <name type="scientific">Rhinolophus ferrumequinum</name>
    <name type="common">Greater horseshoe bat</name>
    <dbReference type="NCBI Taxonomy" id="59479"/>
    <lineage>
        <taxon>Eukaryota</taxon>
        <taxon>Metazoa</taxon>
        <taxon>Chordata</taxon>
        <taxon>Craniata</taxon>
        <taxon>Vertebrata</taxon>
        <taxon>Euteleostomi</taxon>
        <taxon>Mammalia</taxon>
        <taxon>Eutheria</taxon>
        <taxon>Laurasiatheria</taxon>
        <taxon>Chiroptera</taxon>
        <taxon>Yinpterochiroptera</taxon>
        <taxon>Rhinolophoidea</taxon>
        <taxon>Rhinolophidae</taxon>
        <taxon>Rhinolophinae</taxon>
        <taxon>Rhinolophus</taxon>
    </lineage>
</organism>
<proteinExistence type="predicted"/>
<reference evidence="2 3" key="1">
    <citation type="journal article" date="2020" name="Nature">
        <title>Six reference-quality genomes reveal evolution of bat adaptations.</title>
        <authorList>
            <person name="Jebb D."/>
            <person name="Huang Z."/>
            <person name="Pippel M."/>
            <person name="Hughes G.M."/>
            <person name="Lavrichenko K."/>
            <person name="Devanna P."/>
            <person name="Winkler S."/>
            <person name="Jermiin L.S."/>
            <person name="Skirmuntt E.C."/>
            <person name="Katzourakis A."/>
            <person name="Burkitt-Gray L."/>
            <person name="Ray D.A."/>
            <person name="Sullivan K.A.M."/>
            <person name="Roscito J.G."/>
            <person name="Kirilenko B.M."/>
            <person name="Davalos L.M."/>
            <person name="Corthals A.P."/>
            <person name="Power M.L."/>
            <person name="Jones G."/>
            <person name="Ransome R.D."/>
            <person name="Dechmann D.K.N."/>
            <person name="Locatelli A.G."/>
            <person name="Puechmaille S.J."/>
            <person name="Fedrigo O."/>
            <person name="Jarvis E.D."/>
            <person name="Hiller M."/>
            <person name="Vernes S.C."/>
            <person name="Myers E.W."/>
            <person name="Teeling E.C."/>
        </authorList>
    </citation>
    <scope>NUCLEOTIDE SEQUENCE [LARGE SCALE GENOMIC DNA]</scope>
    <source>
        <strain evidence="2">MRhiFer1</strain>
        <tissue evidence="2">Lung</tissue>
    </source>
</reference>
<evidence type="ECO:0000313" key="3">
    <source>
        <dbReference type="Proteomes" id="UP000585614"/>
    </source>
</evidence>
<gene>
    <name evidence="2" type="ORF">mRhiFer1_008895</name>
</gene>
<feature type="compositionally biased region" description="Low complexity" evidence="1">
    <location>
        <begin position="1"/>
        <end position="12"/>
    </location>
</feature>
<sequence length="131" mass="13705">MANGTALLALPAGPSPLPPAGWRCVEGRGAESGPTPSTPPPASRRRRGQGSPDAADTLRPASAVSRVAAPPPRRGGPSRRRALRASPGPLSVLLERSGLSLRRPRPRRWCRHPLPAAPSGPSREVLRGSSR</sequence>
<dbReference type="EMBL" id="JACAGC010000020">
    <property type="protein sequence ID" value="KAF6298840.1"/>
    <property type="molecule type" value="Genomic_DNA"/>
</dbReference>
<dbReference type="Proteomes" id="UP000585614">
    <property type="component" value="Unassembled WGS sequence"/>
</dbReference>
<comment type="caution">
    <text evidence="2">The sequence shown here is derived from an EMBL/GenBank/DDBJ whole genome shotgun (WGS) entry which is preliminary data.</text>
</comment>
<evidence type="ECO:0000313" key="2">
    <source>
        <dbReference type="EMBL" id="KAF6298840.1"/>
    </source>
</evidence>
<feature type="compositionally biased region" description="Low complexity" evidence="1">
    <location>
        <begin position="84"/>
        <end position="101"/>
    </location>
</feature>